<gene>
    <name evidence="1" type="ORF">I4F81_007410</name>
</gene>
<sequence length="313" mass="34372">MAVRVGSGDAGTDAVAPAAAAAQHRQRMRRRQRGGRRRQPWRARGTGPPLPHASRPGRVPSLAHPPLTRCLSASRRPRPPSWPPTTTLSSPTWTSGGRATRWRRGGRLPPPRAVRRCPSRSTRGRESRPTGWSTRGSRCILYCKTSVVKRPRHAAASCRGRHKQQRDSCRERQRRTSHAVGCVVAPGRTHRPFGESPSALVEWLVATAARSKVLPIFALVSRRSRQRPTGRKKKDSAPRAARHQNLSARVAGGRRRRPRQRRFCGGATPGPGRPHRPRPSSPPPAAAWTLGRCSGESHASSTTARSSLCVRLA</sequence>
<reference evidence="1" key="1">
    <citation type="submission" date="2019-11" db="EMBL/GenBank/DDBJ databases">
        <title>Nori genome reveals adaptations in red seaweeds to the harsh intertidal environment.</title>
        <authorList>
            <person name="Wang D."/>
            <person name="Mao Y."/>
        </authorList>
    </citation>
    <scope>NUCLEOTIDE SEQUENCE</scope>
    <source>
        <tissue evidence="1">Gametophyte</tissue>
    </source>
</reference>
<dbReference type="EMBL" id="CM020619">
    <property type="protein sequence ID" value="KAK1864874.1"/>
    <property type="molecule type" value="Genomic_DNA"/>
</dbReference>
<comment type="caution">
    <text evidence="1">The sequence shown here is derived from an EMBL/GenBank/DDBJ whole genome shotgun (WGS) entry which is preliminary data.</text>
</comment>
<proteinExistence type="predicted"/>
<evidence type="ECO:0000313" key="2">
    <source>
        <dbReference type="Proteomes" id="UP000798662"/>
    </source>
</evidence>
<evidence type="ECO:0000313" key="1">
    <source>
        <dbReference type="EMBL" id="KAK1864874.1"/>
    </source>
</evidence>
<protein>
    <submittedName>
        <fullName evidence="1">Uncharacterized protein</fullName>
    </submittedName>
</protein>
<organism evidence="1 2">
    <name type="scientific">Pyropia yezoensis</name>
    <name type="common">Susabi-nori</name>
    <name type="synonym">Porphyra yezoensis</name>
    <dbReference type="NCBI Taxonomy" id="2788"/>
    <lineage>
        <taxon>Eukaryota</taxon>
        <taxon>Rhodophyta</taxon>
        <taxon>Bangiophyceae</taxon>
        <taxon>Bangiales</taxon>
        <taxon>Bangiaceae</taxon>
        <taxon>Pyropia</taxon>
    </lineage>
</organism>
<name>A0ACC3C3I9_PYRYE</name>
<keyword evidence="2" id="KW-1185">Reference proteome</keyword>
<accession>A0ACC3C3I9</accession>
<dbReference type="Proteomes" id="UP000798662">
    <property type="component" value="Chromosome 2"/>
</dbReference>